<dbReference type="InterPro" id="IPR001421">
    <property type="entry name" value="ATP8_metazoa"/>
</dbReference>
<protein>
    <recommendedName>
        <fullName evidence="12">ATP synthase complex subunit 8</fullName>
    </recommendedName>
</protein>
<evidence type="ECO:0000256" key="13">
    <source>
        <dbReference type="SAM" id="Phobius"/>
    </source>
</evidence>
<dbReference type="Pfam" id="PF00895">
    <property type="entry name" value="ATP-synt_8"/>
    <property type="match status" value="1"/>
</dbReference>
<keyword evidence="14" id="KW-0732">Signal</keyword>
<evidence type="ECO:0000256" key="14">
    <source>
        <dbReference type="SAM" id="SignalP"/>
    </source>
</evidence>
<dbReference type="AlphaFoldDB" id="L7N9K8"/>
<dbReference type="GeneID" id="14469185"/>
<dbReference type="GO" id="GO:0031966">
    <property type="term" value="C:mitochondrial membrane"/>
    <property type="evidence" value="ECO:0007669"/>
    <property type="project" value="UniProtKB-SubCell"/>
</dbReference>
<dbReference type="GO" id="GO:0015078">
    <property type="term" value="F:proton transmembrane transporter activity"/>
    <property type="evidence" value="ECO:0007669"/>
    <property type="project" value="InterPro"/>
</dbReference>
<reference evidence="15" key="1">
    <citation type="journal article" date="2013" name="Zootaxa">
        <title>Complete nucleotide sequence and organization of the mitochondrial genome of Sirthenea flavipes (Hemiptera: Reduviidae: Peiratinae) and comparison with other assassin bugs.</title>
        <authorList>
            <person name="Gao J.Y."/>
            <person name="Li H."/>
            <person name="Truong X.L."/>
            <person name="Dai X."/>
            <person name="Chang J."/>
            <person name="Cai W.Z."/>
        </authorList>
    </citation>
    <scope>NUCLEOTIDE SEQUENCE</scope>
</reference>
<keyword evidence="11 13" id="KW-0472">Membrane</keyword>
<keyword evidence="5 12" id="KW-0138">CF(0)</keyword>
<evidence type="ECO:0000256" key="3">
    <source>
        <dbReference type="ARBA" id="ARBA00011291"/>
    </source>
</evidence>
<evidence type="ECO:0000256" key="5">
    <source>
        <dbReference type="ARBA" id="ARBA00022547"/>
    </source>
</evidence>
<evidence type="ECO:0000256" key="1">
    <source>
        <dbReference type="ARBA" id="ARBA00004304"/>
    </source>
</evidence>
<evidence type="ECO:0000256" key="11">
    <source>
        <dbReference type="ARBA" id="ARBA00023136"/>
    </source>
</evidence>
<gene>
    <name evidence="15" type="primary">ATP8</name>
</gene>
<proteinExistence type="inferred from homology"/>
<evidence type="ECO:0000256" key="8">
    <source>
        <dbReference type="ARBA" id="ARBA00022989"/>
    </source>
</evidence>
<geneLocation type="mitochondrion" evidence="15"/>
<accession>L7N9K8</accession>
<keyword evidence="10 12" id="KW-0496">Mitochondrion</keyword>
<keyword evidence="8 13" id="KW-1133">Transmembrane helix</keyword>
<evidence type="ECO:0000313" key="15">
    <source>
        <dbReference type="EMBL" id="ADU58100.1"/>
    </source>
</evidence>
<dbReference type="GO" id="GO:0045259">
    <property type="term" value="C:proton-transporting ATP synthase complex"/>
    <property type="evidence" value="ECO:0007669"/>
    <property type="project" value="UniProtKB-KW"/>
</dbReference>
<dbReference type="GO" id="GO:0015986">
    <property type="term" value="P:proton motive force-driven ATP synthesis"/>
    <property type="evidence" value="ECO:0007669"/>
    <property type="project" value="InterPro"/>
</dbReference>
<dbReference type="CTD" id="4509"/>
<keyword evidence="4 12" id="KW-0813">Transport</keyword>
<organism evidence="15">
    <name type="scientific">Sirthenea flavipes</name>
    <dbReference type="NCBI Taxonomy" id="941641"/>
    <lineage>
        <taxon>Eukaryota</taxon>
        <taxon>Metazoa</taxon>
        <taxon>Ecdysozoa</taxon>
        <taxon>Arthropoda</taxon>
        <taxon>Hexapoda</taxon>
        <taxon>Insecta</taxon>
        <taxon>Pterygota</taxon>
        <taxon>Neoptera</taxon>
        <taxon>Paraneoptera</taxon>
        <taxon>Hemiptera</taxon>
        <taxon>Heteroptera</taxon>
        <taxon>Panheteroptera</taxon>
        <taxon>Cimicomorpha</taxon>
        <taxon>Reduviidae</taxon>
        <taxon>Peiratinae</taxon>
        <taxon>Sirthenea</taxon>
    </lineage>
</organism>
<keyword evidence="6 12" id="KW-0812">Transmembrane</keyword>
<feature type="chain" id="PRO_5003982345" description="ATP synthase complex subunit 8" evidence="14">
    <location>
        <begin position="20"/>
        <end position="52"/>
    </location>
</feature>
<name>L7N9K8_9HEMI</name>
<sequence length="52" mass="6463">MPQMAPLWWSILFMMFALSFMIMCSNAYFLIYKNKTDKKTKEPKMEMMNWKW</sequence>
<comment type="similarity">
    <text evidence="2 12">Belongs to the ATPase protein 8 family.</text>
</comment>
<keyword evidence="7 12" id="KW-0375">Hydrogen ion transport</keyword>
<keyword evidence="9 12" id="KW-0406">Ion transport</keyword>
<evidence type="ECO:0000256" key="6">
    <source>
        <dbReference type="ARBA" id="ARBA00022692"/>
    </source>
</evidence>
<feature type="signal peptide" evidence="14">
    <location>
        <begin position="1"/>
        <end position="19"/>
    </location>
</feature>
<evidence type="ECO:0000256" key="9">
    <source>
        <dbReference type="ARBA" id="ARBA00023065"/>
    </source>
</evidence>
<evidence type="ECO:0000256" key="2">
    <source>
        <dbReference type="ARBA" id="ARBA00008892"/>
    </source>
</evidence>
<comment type="subunit">
    <text evidence="3">F-type ATPases have 2 components, CF(1) - the catalytic core - and CF(0) - the membrane proton channel.</text>
</comment>
<evidence type="ECO:0000256" key="12">
    <source>
        <dbReference type="RuleBase" id="RU003661"/>
    </source>
</evidence>
<dbReference type="RefSeq" id="YP_007374654.1">
    <property type="nucleotide sequence ID" value="NC_020143.1"/>
</dbReference>
<evidence type="ECO:0000256" key="4">
    <source>
        <dbReference type="ARBA" id="ARBA00022448"/>
    </source>
</evidence>
<feature type="transmembrane region" description="Helical" evidence="13">
    <location>
        <begin position="6"/>
        <end position="31"/>
    </location>
</feature>
<evidence type="ECO:0000256" key="10">
    <source>
        <dbReference type="ARBA" id="ARBA00023128"/>
    </source>
</evidence>
<dbReference type="EMBL" id="HQ645959">
    <property type="protein sequence ID" value="ADU58100.1"/>
    <property type="molecule type" value="Genomic_DNA"/>
</dbReference>
<evidence type="ECO:0000256" key="7">
    <source>
        <dbReference type="ARBA" id="ARBA00022781"/>
    </source>
</evidence>
<comment type="subcellular location">
    <subcellularLocation>
        <location evidence="1 12">Mitochondrion membrane</location>
        <topology evidence="1 12">Single-pass membrane protein</topology>
    </subcellularLocation>
</comment>